<dbReference type="AlphaFoldDB" id="A0A2M8Q010"/>
<dbReference type="EMBL" id="PGTM01000014">
    <property type="protein sequence ID" value="PJF37125.1"/>
    <property type="molecule type" value="Genomic_DNA"/>
</dbReference>
<sequence length="146" mass="15628">MHKIFLQVAAFGVVIAALLSVAITWTQSYAQGLGTPESPSGAQGMRRIIVELSAPPLVAVYNSLADRPALQRDLLMRVAQLRIALEQAIFIAQVTDARIGALVTGRAQMTANSVSLSVRAEKVPLIGALRGVKAVYPDPTVERNRP</sequence>
<evidence type="ECO:0000313" key="1">
    <source>
        <dbReference type="EMBL" id="PJF37125.1"/>
    </source>
</evidence>
<comment type="caution">
    <text evidence="2">The sequence shown here is derived from an EMBL/GenBank/DDBJ whole genome shotgun (WGS) entry which is preliminary data.</text>
</comment>
<evidence type="ECO:0000313" key="3">
    <source>
        <dbReference type="Proteomes" id="UP000228947"/>
    </source>
</evidence>
<evidence type="ECO:0000313" key="4">
    <source>
        <dbReference type="Proteomes" id="UP000229681"/>
    </source>
</evidence>
<organism evidence="2 3">
    <name type="scientific">Candidatus Thermofonsia Clade 1 bacterium</name>
    <dbReference type="NCBI Taxonomy" id="2364210"/>
    <lineage>
        <taxon>Bacteria</taxon>
        <taxon>Bacillati</taxon>
        <taxon>Chloroflexota</taxon>
        <taxon>Candidatus Thermofontia</taxon>
        <taxon>Candidatus Thermofonsia Clade 1</taxon>
    </lineage>
</organism>
<proteinExistence type="predicted"/>
<reference evidence="3 4" key="1">
    <citation type="submission" date="2017-11" db="EMBL/GenBank/DDBJ databases">
        <title>Evolution of Phototrophy in the Chloroflexi Phylum Driven by Horizontal Gene Transfer.</title>
        <authorList>
            <person name="Ward L.M."/>
            <person name="Hemp J."/>
            <person name="Shih P.M."/>
            <person name="Mcglynn S.E."/>
            <person name="Fischer W."/>
        </authorList>
    </citation>
    <scope>NUCLEOTIDE SEQUENCE [LARGE SCALE GENOMIC DNA]</scope>
    <source>
        <strain evidence="2">CP1_1M</strain>
        <strain evidence="1">JP3_13</strain>
    </source>
</reference>
<dbReference type="Proteomes" id="UP000228947">
    <property type="component" value="Unassembled WGS sequence"/>
</dbReference>
<name>A0A2M8Q010_9CHLR</name>
<dbReference type="Proteomes" id="UP000229681">
    <property type="component" value="Unassembled WGS sequence"/>
</dbReference>
<accession>A0A2M8Q010</accession>
<gene>
    <name evidence="1" type="ORF">CUN49_01940</name>
    <name evidence="2" type="ORF">CUN50_01600</name>
</gene>
<dbReference type="EMBL" id="PGTL01000004">
    <property type="protein sequence ID" value="PJF43109.1"/>
    <property type="molecule type" value="Genomic_DNA"/>
</dbReference>
<evidence type="ECO:0000313" key="2">
    <source>
        <dbReference type="EMBL" id="PJF43109.1"/>
    </source>
</evidence>
<accession>A0A2M8PHU9</accession>
<protein>
    <submittedName>
        <fullName evidence="2">Uncharacterized protein</fullName>
    </submittedName>
</protein>